<feature type="transmembrane region" description="Helical" evidence="1">
    <location>
        <begin position="148"/>
        <end position="170"/>
    </location>
</feature>
<keyword evidence="1" id="KW-0812">Transmembrane</keyword>
<proteinExistence type="predicted"/>
<organism evidence="2 3">
    <name type="scientific">Streptomyces salyersiae</name>
    <dbReference type="NCBI Taxonomy" id="3075530"/>
    <lineage>
        <taxon>Bacteria</taxon>
        <taxon>Bacillati</taxon>
        <taxon>Actinomycetota</taxon>
        <taxon>Actinomycetes</taxon>
        <taxon>Kitasatosporales</taxon>
        <taxon>Streptomycetaceae</taxon>
        <taxon>Streptomyces</taxon>
    </lineage>
</organism>
<keyword evidence="1" id="KW-0472">Membrane</keyword>
<evidence type="ECO:0000256" key="1">
    <source>
        <dbReference type="SAM" id="Phobius"/>
    </source>
</evidence>
<feature type="transmembrane region" description="Helical" evidence="1">
    <location>
        <begin position="51"/>
        <end position="73"/>
    </location>
</feature>
<name>A0ABU2RPJ0_9ACTN</name>
<gene>
    <name evidence="2" type="ORF">RM649_17685</name>
</gene>
<keyword evidence="3" id="KW-1185">Reference proteome</keyword>
<comment type="caution">
    <text evidence="2">The sequence shown here is derived from an EMBL/GenBank/DDBJ whole genome shotgun (WGS) entry which is preliminary data.</text>
</comment>
<accession>A0ABU2RPJ0</accession>
<dbReference type="InterPro" id="IPR009339">
    <property type="entry name" value="DUF998"/>
</dbReference>
<reference evidence="3" key="1">
    <citation type="submission" date="2023-07" db="EMBL/GenBank/DDBJ databases">
        <title>30 novel species of actinomycetes from the DSMZ collection.</title>
        <authorList>
            <person name="Nouioui I."/>
        </authorList>
    </citation>
    <scope>NUCLEOTIDE SEQUENCE [LARGE SCALE GENOMIC DNA]</scope>
    <source>
        <strain evidence="3">DSM 41770</strain>
    </source>
</reference>
<evidence type="ECO:0000313" key="2">
    <source>
        <dbReference type="EMBL" id="MDT0429463.1"/>
    </source>
</evidence>
<evidence type="ECO:0000313" key="3">
    <source>
        <dbReference type="Proteomes" id="UP001183777"/>
    </source>
</evidence>
<dbReference type="EMBL" id="JAVREX010000006">
    <property type="protein sequence ID" value="MDT0429463.1"/>
    <property type="molecule type" value="Genomic_DNA"/>
</dbReference>
<sequence>MRSVPWWVLLSSACAPVLLVGGWTISAVLQGPGYDPASATISILAADGAHGYWVMTSALLGLGVCHVVTACGLRPAARAGRLALGGGGVTAMLLALFPAPSSGGSLDHGTVVAVGFCLLALWPVLAVRRGSGPLAQGGAAAPWGLRPGPSLVAAGLMWLGGAWFLLALFVHDTAGAAERVVTFEQSFWPLMVAVSCARGTGGEERPV</sequence>
<feature type="transmembrane region" description="Helical" evidence="1">
    <location>
        <begin position="109"/>
        <end position="127"/>
    </location>
</feature>
<dbReference type="Proteomes" id="UP001183777">
    <property type="component" value="Unassembled WGS sequence"/>
</dbReference>
<protein>
    <submittedName>
        <fullName evidence="2">DUF998 domain-containing protein</fullName>
    </submittedName>
</protein>
<dbReference type="RefSeq" id="WP_200694864.1">
    <property type="nucleotide sequence ID" value="NZ_JAVREX010000006.1"/>
</dbReference>
<feature type="transmembrane region" description="Helical" evidence="1">
    <location>
        <begin position="80"/>
        <end position="97"/>
    </location>
</feature>
<keyword evidence="1" id="KW-1133">Transmembrane helix</keyword>
<dbReference type="Pfam" id="PF06197">
    <property type="entry name" value="DUF998"/>
    <property type="match status" value="1"/>
</dbReference>